<dbReference type="AlphaFoldDB" id="A0A1T4MJA6"/>
<dbReference type="STRING" id="180163.SAMN02745174_01251"/>
<dbReference type="PROSITE" id="PS51379">
    <property type="entry name" value="4FE4S_FER_2"/>
    <property type="match status" value="1"/>
</dbReference>
<proteinExistence type="predicted"/>
<dbReference type="InterPro" id="IPR017896">
    <property type="entry name" value="4Fe4S_Fe-S-bd"/>
</dbReference>
<organism evidence="2 3">
    <name type="scientific">Cetobacterium ceti</name>
    <dbReference type="NCBI Taxonomy" id="180163"/>
    <lineage>
        <taxon>Bacteria</taxon>
        <taxon>Fusobacteriati</taxon>
        <taxon>Fusobacteriota</taxon>
        <taxon>Fusobacteriia</taxon>
        <taxon>Fusobacteriales</taxon>
        <taxon>Fusobacteriaceae</taxon>
        <taxon>Cetobacterium</taxon>
    </lineage>
</organism>
<accession>A0A1T4MJA6</accession>
<evidence type="ECO:0000313" key="3">
    <source>
        <dbReference type="Proteomes" id="UP000191153"/>
    </source>
</evidence>
<keyword evidence="3" id="KW-1185">Reference proteome</keyword>
<dbReference type="RefSeq" id="WP_159443576.1">
    <property type="nucleotide sequence ID" value="NZ_FUWX01000008.1"/>
</dbReference>
<gene>
    <name evidence="2" type="ORF">SAMN02745174_01251</name>
</gene>
<dbReference type="Proteomes" id="UP000191153">
    <property type="component" value="Unassembled WGS sequence"/>
</dbReference>
<dbReference type="OrthoDB" id="9795302at2"/>
<dbReference type="EMBL" id="FUWX01000008">
    <property type="protein sequence ID" value="SJZ67052.1"/>
    <property type="molecule type" value="Genomic_DNA"/>
</dbReference>
<evidence type="ECO:0000313" key="2">
    <source>
        <dbReference type="EMBL" id="SJZ67052.1"/>
    </source>
</evidence>
<feature type="domain" description="4Fe-4S ferredoxin-type" evidence="1">
    <location>
        <begin position="216"/>
        <end position="249"/>
    </location>
</feature>
<protein>
    <submittedName>
        <fullName evidence="2">Anaerobic sulfite reductase subunit A</fullName>
    </submittedName>
</protein>
<name>A0A1T4MJA6_9FUSO</name>
<reference evidence="2 3" key="1">
    <citation type="submission" date="2017-02" db="EMBL/GenBank/DDBJ databases">
        <authorList>
            <person name="Peterson S.W."/>
        </authorList>
    </citation>
    <scope>NUCLEOTIDE SEQUENCE [LARGE SCALE GENOMIC DNA]</scope>
    <source>
        <strain evidence="2 3">ATCC 700028</strain>
    </source>
</reference>
<sequence length="287" mass="33259">MNIKVSQEQMDGLLLKLSEKYKILAPKAFKNEGRYSYDDDIRYGEISTFDEIIFNKKSSASPKEVLLPINHTLSVTIGNTTVDTTEDKDERDILIFLHPCDIHGISRIDNTFQGDSFYENRRKKMKFVMIECIENGWDNCFCTCLNTNKSNNYSFGIKVKDNEILIKSQDDDFNIYFQNEEKVSENIEMYFVEENKIDVKIPHIESWDKMTLDKVKNLEFWNEYSNRCIGCGSCNMACLTCTCMPVVKVTNSENENIVERKRIWSGCQLVKSASLKNSSLSKIVLRE</sequence>
<dbReference type="PANTHER" id="PTHR40447:SF1">
    <property type="entry name" value="ANAEROBIC SULFITE REDUCTASE SUBUNIT A"/>
    <property type="match status" value="1"/>
</dbReference>
<evidence type="ECO:0000259" key="1">
    <source>
        <dbReference type="PROSITE" id="PS51379"/>
    </source>
</evidence>
<dbReference type="Pfam" id="PF17179">
    <property type="entry name" value="Fer4_22"/>
    <property type="match status" value="1"/>
</dbReference>
<dbReference type="SUPFAM" id="SSF46548">
    <property type="entry name" value="alpha-helical ferredoxin"/>
    <property type="match status" value="1"/>
</dbReference>
<dbReference type="PANTHER" id="PTHR40447">
    <property type="entry name" value="ANAEROBIC SULFITE REDUCTASE SUBUNIT A"/>
    <property type="match status" value="1"/>
</dbReference>